<dbReference type="InterPro" id="IPR010580">
    <property type="entry name" value="ER_stress-assoc"/>
</dbReference>
<dbReference type="EMBL" id="CAMGYJ010000002">
    <property type="protein sequence ID" value="CAI0374343.1"/>
    <property type="molecule type" value="Genomic_DNA"/>
</dbReference>
<name>A0AAV0GPQ2_9ROSI</name>
<gene>
    <name evidence="8" type="ORF">LITE_LOCUS154</name>
</gene>
<evidence type="ECO:0000256" key="6">
    <source>
        <dbReference type="ARBA" id="ARBA00023136"/>
    </source>
</evidence>
<comment type="caution">
    <text evidence="8">The sequence shown here is derived from an EMBL/GenBank/DDBJ whole genome shotgun (WGS) entry which is preliminary data.</text>
</comment>
<dbReference type="GO" id="GO:0005789">
    <property type="term" value="C:endoplasmic reticulum membrane"/>
    <property type="evidence" value="ECO:0007669"/>
    <property type="project" value="UniProtKB-SubCell"/>
</dbReference>
<evidence type="ECO:0000256" key="1">
    <source>
        <dbReference type="ARBA" id="ARBA00004389"/>
    </source>
</evidence>
<dbReference type="PANTHER" id="PTHR15601">
    <property type="entry name" value="STRESS ASSOCIATED ENDOPLASMIC RETICULUM PROTEIN SERP1/RAMP4"/>
    <property type="match status" value="1"/>
</dbReference>
<dbReference type="GO" id="GO:0030968">
    <property type="term" value="P:endoplasmic reticulum unfolded protein response"/>
    <property type="evidence" value="ECO:0007669"/>
    <property type="project" value="TreeGrafter"/>
</dbReference>
<evidence type="ECO:0000313" key="9">
    <source>
        <dbReference type="Proteomes" id="UP001154282"/>
    </source>
</evidence>
<keyword evidence="9" id="KW-1185">Reference proteome</keyword>
<keyword evidence="4" id="KW-0256">Endoplasmic reticulum</keyword>
<reference evidence="8" key="1">
    <citation type="submission" date="2022-08" db="EMBL/GenBank/DDBJ databases">
        <authorList>
            <person name="Gutierrez-Valencia J."/>
        </authorList>
    </citation>
    <scope>NUCLEOTIDE SEQUENCE</scope>
</reference>
<evidence type="ECO:0000256" key="5">
    <source>
        <dbReference type="ARBA" id="ARBA00022989"/>
    </source>
</evidence>
<evidence type="ECO:0000256" key="3">
    <source>
        <dbReference type="ARBA" id="ARBA00022692"/>
    </source>
</evidence>
<keyword evidence="3 7" id="KW-0812">Transmembrane</keyword>
<evidence type="ECO:0000313" key="8">
    <source>
        <dbReference type="EMBL" id="CAI0374343.1"/>
    </source>
</evidence>
<feature type="transmembrane region" description="Helical" evidence="7">
    <location>
        <begin position="70"/>
        <end position="91"/>
    </location>
</feature>
<keyword evidence="5 7" id="KW-1133">Transmembrane helix</keyword>
<dbReference type="AlphaFoldDB" id="A0AAV0GPQ2"/>
<evidence type="ECO:0000256" key="4">
    <source>
        <dbReference type="ARBA" id="ARBA00022824"/>
    </source>
</evidence>
<dbReference type="PANTHER" id="PTHR15601:SF0">
    <property type="entry name" value="GEO09675P1"/>
    <property type="match status" value="1"/>
</dbReference>
<proteinExistence type="inferred from homology"/>
<evidence type="ECO:0000256" key="7">
    <source>
        <dbReference type="SAM" id="Phobius"/>
    </source>
</evidence>
<dbReference type="Pfam" id="PF06624">
    <property type="entry name" value="RAMP4"/>
    <property type="match status" value="1"/>
</dbReference>
<protein>
    <submittedName>
        <fullName evidence="8">Uncharacterized protein</fullName>
    </submittedName>
</protein>
<comment type="subcellular location">
    <subcellularLocation>
        <location evidence="1">Endoplasmic reticulum membrane</location>
        <topology evidence="1">Single-pass membrane protein</topology>
    </subcellularLocation>
</comment>
<organism evidence="8 9">
    <name type="scientific">Linum tenue</name>
    <dbReference type="NCBI Taxonomy" id="586396"/>
    <lineage>
        <taxon>Eukaryota</taxon>
        <taxon>Viridiplantae</taxon>
        <taxon>Streptophyta</taxon>
        <taxon>Embryophyta</taxon>
        <taxon>Tracheophyta</taxon>
        <taxon>Spermatophyta</taxon>
        <taxon>Magnoliopsida</taxon>
        <taxon>eudicotyledons</taxon>
        <taxon>Gunneridae</taxon>
        <taxon>Pentapetalae</taxon>
        <taxon>rosids</taxon>
        <taxon>fabids</taxon>
        <taxon>Malpighiales</taxon>
        <taxon>Linaceae</taxon>
        <taxon>Linum</taxon>
    </lineage>
</organism>
<evidence type="ECO:0000256" key="2">
    <source>
        <dbReference type="ARBA" id="ARBA00005500"/>
    </source>
</evidence>
<accession>A0AAV0GPQ2</accession>
<keyword evidence="6 7" id="KW-0472">Membrane</keyword>
<comment type="similarity">
    <text evidence="2">Belongs to the RAMP4 family.</text>
</comment>
<dbReference type="Proteomes" id="UP001154282">
    <property type="component" value="Unassembled WGS sequence"/>
</dbReference>
<sequence length="115" mass="13440">MIYINRRWNLGHETAIAGFAHWRFILRMRRHLKLIFDETTSKRVAERKNERFQRNITKRGSVSGSSWKKIFDYPVGPIVLGFIVFVVVGSYNQDSNFRWNSVSKPVPCVVGARIL</sequence>